<dbReference type="CDD" id="cd13578">
    <property type="entry name" value="PBP2_Bug27"/>
    <property type="match status" value="1"/>
</dbReference>
<dbReference type="PIRSF" id="PIRSF017082">
    <property type="entry name" value="YflP"/>
    <property type="match status" value="1"/>
</dbReference>
<evidence type="ECO:0000313" key="4">
    <source>
        <dbReference type="Proteomes" id="UP000698752"/>
    </source>
</evidence>
<dbReference type="Gene3D" id="3.40.190.10">
    <property type="entry name" value="Periplasmic binding protein-like II"/>
    <property type="match status" value="1"/>
</dbReference>
<accession>A0ABS5ENG3</accession>
<dbReference type="RefSeq" id="WP_211870856.1">
    <property type="nucleotide sequence ID" value="NZ_JAAEDI010000025.1"/>
</dbReference>
<name>A0ABS5ENG3_9PROT</name>
<dbReference type="InterPro" id="IPR005064">
    <property type="entry name" value="BUG"/>
</dbReference>
<feature type="signal peptide" evidence="2">
    <location>
        <begin position="1"/>
        <end position="26"/>
    </location>
</feature>
<dbReference type="PANTHER" id="PTHR42928:SF5">
    <property type="entry name" value="BLR1237 PROTEIN"/>
    <property type="match status" value="1"/>
</dbReference>
<comment type="similarity">
    <text evidence="1">Belongs to the UPF0065 (bug) family.</text>
</comment>
<dbReference type="EMBL" id="JAAEDI010000025">
    <property type="protein sequence ID" value="MBR0652137.1"/>
    <property type="molecule type" value="Genomic_DNA"/>
</dbReference>
<dbReference type="SUPFAM" id="SSF53850">
    <property type="entry name" value="Periplasmic binding protein-like II"/>
    <property type="match status" value="1"/>
</dbReference>
<sequence>MPFRPALARRAALALLVAPAVARAQAAPWPTRPVRILVAWTPGGGVDVPIRLLLPKMQEVLGQPIVVENRGGASGSIGAAHVAQQPADGYTVLADAAAHVSNDTLMRGLTFDYATAFAPVTQVSVLPHVLVVKPDFPARTLAELVAQAKQRPGQLTYSSSGIAAGPHLASALLSRLAGIEVVHVPYRGSAAALADVLAGTVSFTFSTVPAASPLVQEGRLRALAVSTRERLAAFPDVPTVAEQRFPGFELNEWVALWVPAATPPAIIARLHEAAAAALAEPAVQRRYTEIGILPVGSTPAQLAAFAAEQRARLVELIRAENIRLE</sequence>
<dbReference type="PANTHER" id="PTHR42928">
    <property type="entry name" value="TRICARBOXYLATE-BINDING PROTEIN"/>
    <property type="match status" value="1"/>
</dbReference>
<proteinExistence type="inferred from homology"/>
<dbReference type="Proteomes" id="UP000698752">
    <property type="component" value="Unassembled WGS sequence"/>
</dbReference>
<feature type="chain" id="PRO_5046386042" evidence="2">
    <location>
        <begin position="27"/>
        <end position="325"/>
    </location>
</feature>
<evidence type="ECO:0000313" key="3">
    <source>
        <dbReference type="EMBL" id="MBR0652137.1"/>
    </source>
</evidence>
<dbReference type="InterPro" id="IPR042100">
    <property type="entry name" value="Bug_dom1"/>
</dbReference>
<reference evidence="4" key="1">
    <citation type="journal article" date="2021" name="Syst. Appl. Microbiol.">
        <title>Roseomonas hellenica sp. nov., isolated from roots of wild-growing Alkanna tinctoria.</title>
        <authorList>
            <person name="Rat A."/>
            <person name="Naranjo H.D."/>
            <person name="Lebbe L."/>
            <person name="Cnockaert M."/>
            <person name="Krigas N."/>
            <person name="Grigoriadou K."/>
            <person name="Maloupa E."/>
            <person name="Willems A."/>
        </authorList>
    </citation>
    <scope>NUCLEOTIDE SEQUENCE [LARGE SCALE GENOMIC DNA]</scope>
    <source>
        <strain evidence="4">LMG 31159</strain>
    </source>
</reference>
<protein>
    <submittedName>
        <fullName evidence="3">Tripartite tricarboxylate transporter substrate binding protein</fullName>
    </submittedName>
</protein>
<evidence type="ECO:0000256" key="1">
    <source>
        <dbReference type="ARBA" id="ARBA00006987"/>
    </source>
</evidence>
<keyword evidence="2" id="KW-0732">Signal</keyword>
<keyword evidence="4" id="KW-1185">Reference proteome</keyword>
<dbReference type="Pfam" id="PF03401">
    <property type="entry name" value="TctC"/>
    <property type="match status" value="1"/>
</dbReference>
<gene>
    <name evidence="3" type="ORF">GXW78_20950</name>
</gene>
<comment type="caution">
    <text evidence="3">The sequence shown here is derived from an EMBL/GenBank/DDBJ whole genome shotgun (WGS) entry which is preliminary data.</text>
</comment>
<evidence type="ECO:0000256" key="2">
    <source>
        <dbReference type="SAM" id="SignalP"/>
    </source>
</evidence>
<organism evidence="3 4">
    <name type="scientific">Neoroseomonas terrae</name>
    <dbReference type="NCBI Taxonomy" id="424799"/>
    <lineage>
        <taxon>Bacteria</taxon>
        <taxon>Pseudomonadati</taxon>
        <taxon>Pseudomonadota</taxon>
        <taxon>Alphaproteobacteria</taxon>
        <taxon>Acetobacterales</taxon>
        <taxon>Acetobacteraceae</taxon>
        <taxon>Neoroseomonas</taxon>
    </lineage>
</organism>
<dbReference type="Gene3D" id="3.40.190.150">
    <property type="entry name" value="Bordetella uptake gene, domain 1"/>
    <property type="match status" value="1"/>
</dbReference>